<evidence type="ECO:0000256" key="1">
    <source>
        <dbReference type="ARBA" id="ARBA00023015"/>
    </source>
</evidence>
<evidence type="ECO:0000313" key="5">
    <source>
        <dbReference type="EMBL" id="WMB28298.1"/>
    </source>
</evidence>
<dbReference type="Pfam" id="PF12802">
    <property type="entry name" value="MarR_2"/>
    <property type="match status" value="1"/>
</dbReference>
<evidence type="ECO:0000313" key="6">
    <source>
        <dbReference type="Proteomes" id="UP001238096"/>
    </source>
</evidence>
<sequence>MTELEEQSKSIFKLLDQQRSIYENYSRKHYLQGRSFQILLWIYYNPNGVSQKFLVEKTLATKQVVNTTIKNWLKKNYIILKADPADRRQKLVLLTEEGKQLVKTIVEPLEALEMKALLQLEEEERESLVFLLKNTQLP</sequence>
<dbReference type="Proteomes" id="UP001238096">
    <property type="component" value="Chromosome"/>
</dbReference>
<dbReference type="PANTHER" id="PTHR42756">
    <property type="entry name" value="TRANSCRIPTIONAL REGULATOR, MARR"/>
    <property type="match status" value="1"/>
</dbReference>
<keyword evidence="3" id="KW-0804">Transcription</keyword>
<proteinExistence type="predicted"/>
<dbReference type="SMART" id="SM00347">
    <property type="entry name" value="HTH_MARR"/>
    <property type="match status" value="1"/>
</dbReference>
<name>A0ABY9LHH7_9STRE</name>
<keyword evidence="2" id="KW-0238">DNA-binding</keyword>
<evidence type="ECO:0000256" key="2">
    <source>
        <dbReference type="ARBA" id="ARBA00023125"/>
    </source>
</evidence>
<dbReference type="Gene3D" id="1.10.10.10">
    <property type="entry name" value="Winged helix-like DNA-binding domain superfamily/Winged helix DNA-binding domain"/>
    <property type="match status" value="1"/>
</dbReference>
<evidence type="ECO:0000259" key="4">
    <source>
        <dbReference type="PROSITE" id="PS50995"/>
    </source>
</evidence>
<keyword evidence="6" id="KW-1185">Reference proteome</keyword>
<reference evidence="6" key="1">
    <citation type="submission" date="2022-10" db="EMBL/GenBank/DDBJ databases">
        <title>Streptococcus didelphis as causative of fatal infections in opossums (Didelphis albiventris).</title>
        <authorList>
            <person name="Breyer G.M."/>
            <person name="Da Silva M.E.R.J."/>
            <person name="Siqueira F.M."/>
        </authorList>
    </citation>
    <scope>NUCLEOTIDE SEQUENCE [LARGE SCALE GENOMIC DNA]</scope>
    <source>
        <strain evidence="6">LBVP101/21</strain>
    </source>
</reference>
<gene>
    <name evidence="5" type="ORF">N1496_01065</name>
</gene>
<feature type="domain" description="HTH marR-type" evidence="4">
    <location>
        <begin position="1"/>
        <end position="137"/>
    </location>
</feature>
<protein>
    <submittedName>
        <fullName evidence="5">MarR family transcriptional regulator</fullName>
    </submittedName>
</protein>
<dbReference type="InterPro" id="IPR036390">
    <property type="entry name" value="WH_DNA-bd_sf"/>
</dbReference>
<accession>A0ABY9LHH7</accession>
<keyword evidence="1" id="KW-0805">Transcription regulation</keyword>
<evidence type="ECO:0000256" key="3">
    <source>
        <dbReference type="ARBA" id="ARBA00023163"/>
    </source>
</evidence>
<dbReference type="InterPro" id="IPR000835">
    <property type="entry name" value="HTH_MarR-typ"/>
</dbReference>
<dbReference type="PROSITE" id="PS50995">
    <property type="entry name" value="HTH_MARR_2"/>
    <property type="match status" value="1"/>
</dbReference>
<dbReference type="PANTHER" id="PTHR42756:SF1">
    <property type="entry name" value="TRANSCRIPTIONAL REPRESSOR OF EMRAB OPERON"/>
    <property type="match status" value="1"/>
</dbReference>
<dbReference type="InterPro" id="IPR036388">
    <property type="entry name" value="WH-like_DNA-bd_sf"/>
</dbReference>
<dbReference type="SUPFAM" id="SSF46785">
    <property type="entry name" value="Winged helix' DNA-binding domain"/>
    <property type="match status" value="1"/>
</dbReference>
<organism evidence="5 6">
    <name type="scientific">Streptococcus didelphis</name>
    <dbReference type="NCBI Taxonomy" id="102886"/>
    <lineage>
        <taxon>Bacteria</taxon>
        <taxon>Bacillati</taxon>
        <taxon>Bacillota</taxon>
        <taxon>Bacilli</taxon>
        <taxon>Lactobacillales</taxon>
        <taxon>Streptococcaceae</taxon>
        <taxon>Streptococcus</taxon>
    </lineage>
</organism>
<dbReference type="EMBL" id="CP110509">
    <property type="protein sequence ID" value="WMB28298.1"/>
    <property type="molecule type" value="Genomic_DNA"/>
</dbReference>
<dbReference type="RefSeq" id="WP_306675870.1">
    <property type="nucleotide sequence ID" value="NZ_CP110509.1"/>
</dbReference>